<protein>
    <recommendedName>
        <fullName evidence="6">Ribosome biogenesis protein SLX9</fullName>
    </recommendedName>
</protein>
<dbReference type="GO" id="GO:0030688">
    <property type="term" value="C:preribosome, small subunit precursor"/>
    <property type="evidence" value="ECO:0007669"/>
    <property type="project" value="InterPro"/>
</dbReference>
<proteinExistence type="inferred from homology"/>
<sequence>MAPPPSSPSLSRRGPRKHLERKTQKSHKRRALLEHDLGLRTVEEGGDEIQPRRVHAGSRLSLDEVRHALQEAELHHVATGSVKKRRGGPRAKKHILAVEKAHLDMVMKHPTFQANPLQALQEHLTNTVAPRDLVTALPPVPALRQAHSARREMNEDQPLPRTSTYPIVSTRKRDDRTQQRTKRVDSKSETRIRKPITRGGKIGIKRAKLL</sequence>
<evidence type="ECO:0000256" key="2">
    <source>
        <dbReference type="ARBA" id="ARBA00011022"/>
    </source>
</evidence>
<reference evidence="5" key="1">
    <citation type="submission" date="2021-01" db="EMBL/GenBank/DDBJ databases">
        <authorList>
            <person name="Corre E."/>
            <person name="Pelletier E."/>
            <person name="Niang G."/>
            <person name="Scheremetjew M."/>
            <person name="Finn R."/>
            <person name="Kale V."/>
            <person name="Holt S."/>
            <person name="Cochrane G."/>
            <person name="Meng A."/>
            <person name="Brown T."/>
            <person name="Cohen L."/>
        </authorList>
    </citation>
    <scope>NUCLEOTIDE SEQUENCE</scope>
    <source>
        <strain evidence="5">SAG 36.94</strain>
    </source>
</reference>
<feature type="region of interest" description="Disordered" evidence="4">
    <location>
        <begin position="1"/>
        <end position="33"/>
    </location>
</feature>
<gene>
    <name evidence="5" type="ORF">CCAE0312_LOCUS5023</name>
</gene>
<dbReference type="Pfam" id="PF15341">
    <property type="entry name" value="SLX9"/>
    <property type="match status" value="1"/>
</dbReference>
<feature type="region of interest" description="Disordered" evidence="4">
    <location>
        <begin position="146"/>
        <end position="202"/>
    </location>
</feature>
<feature type="compositionally biased region" description="Basic residues" evidence="4">
    <location>
        <begin position="13"/>
        <end position="30"/>
    </location>
</feature>
<accession>A0A7S1TD32</accession>
<evidence type="ECO:0000313" key="5">
    <source>
        <dbReference type="EMBL" id="CAD9232938.1"/>
    </source>
</evidence>
<comment type="subcellular location">
    <subcellularLocation>
        <location evidence="1">Nucleus</location>
        <location evidence="1">Nucleolus</location>
    </subcellularLocation>
</comment>
<feature type="compositionally biased region" description="Basic and acidic residues" evidence="4">
    <location>
        <begin position="171"/>
        <end position="192"/>
    </location>
</feature>
<comment type="similarity">
    <text evidence="2">Belongs to the SLX9 family.</text>
</comment>
<dbReference type="GO" id="GO:0030686">
    <property type="term" value="C:90S preribosome"/>
    <property type="evidence" value="ECO:0007669"/>
    <property type="project" value="InterPro"/>
</dbReference>
<name>A0A7S1TD32_9RHOD</name>
<keyword evidence="3" id="KW-0539">Nucleus</keyword>
<evidence type="ECO:0000256" key="3">
    <source>
        <dbReference type="ARBA" id="ARBA00023242"/>
    </source>
</evidence>
<dbReference type="GO" id="GO:0005730">
    <property type="term" value="C:nucleolus"/>
    <property type="evidence" value="ECO:0007669"/>
    <property type="project" value="UniProtKB-SubCell"/>
</dbReference>
<dbReference type="EMBL" id="HBGH01009117">
    <property type="protein sequence ID" value="CAD9232938.1"/>
    <property type="molecule type" value="Transcribed_RNA"/>
</dbReference>
<evidence type="ECO:0000256" key="4">
    <source>
        <dbReference type="SAM" id="MobiDB-lite"/>
    </source>
</evidence>
<dbReference type="InterPro" id="IPR028160">
    <property type="entry name" value="Slx9-like"/>
</dbReference>
<organism evidence="5">
    <name type="scientific">Compsopogon caeruleus</name>
    <dbReference type="NCBI Taxonomy" id="31354"/>
    <lineage>
        <taxon>Eukaryota</taxon>
        <taxon>Rhodophyta</taxon>
        <taxon>Compsopogonophyceae</taxon>
        <taxon>Compsopogonales</taxon>
        <taxon>Compsopogonaceae</taxon>
        <taxon>Compsopogon</taxon>
    </lineage>
</organism>
<dbReference type="AlphaFoldDB" id="A0A7S1TD32"/>
<evidence type="ECO:0008006" key="6">
    <source>
        <dbReference type="Google" id="ProtNLM"/>
    </source>
</evidence>
<evidence type="ECO:0000256" key="1">
    <source>
        <dbReference type="ARBA" id="ARBA00004604"/>
    </source>
</evidence>
<dbReference type="GO" id="GO:0000462">
    <property type="term" value="P:maturation of SSU-rRNA from tricistronic rRNA transcript (SSU-rRNA, 5.8S rRNA, LSU-rRNA)"/>
    <property type="evidence" value="ECO:0007669"/>
    <property type="project" value="InterPro"/>
</dbReference>